<keyword evidence="6" id="KW-0143">Chaperone</keyword>
<proteinExistence type="inferred from homology"/>
<comment type="caution">
    <text evidence="12">The sequence shown here is derived from an EMBL/GenBank/DDBJ whole genome shotgun (WGS) entry which is preliminary data.</text>
</comment>
<name>A0A9D9ENG1_9SPIR</name>
<dbReference type="SUPFAM" id="SSF54534">
    <property type="entry name" value="FKBP-like"/>
    <property type="match status" value="1"/>
</dbReference>
<evidence type="ECO:0000256" key="8">
    <source>
        <dbReference type="ARBA" id="ARBA00037071"/>
    </source>
</evidence>
<dbReference type="GO" id="GO:0042026">
    <property type="term" value="P:protein refolding"/>
    <property type="evidence" value="ECO:0007669"/>
    <property type="project" value="UniProtKB-ARBA"/>
</dbReference>
<evidence type="ECO:0000256" key="7">
    <source>
        <dbReference type="ARBA" id="ARBA00023235"/>
    </source>
</evidence>
<dbReference type="AlphaFoldDB" id="A0A9D9ENG1"/>
<dbReference type="Pfam" id="PF00254">
    <property type="entry name" value="FKBP_C"/>
    <property type="match status" value="1"/>
</dbReference>
<comment type="subcellular location">
    <subcellularLocation>
        <location evidence="2">Cytoplasm</location>
    </subcellularLocation>
</comment>
<evidence type="ECO:0000256" key="9">
    <source>
        <dbReference type="PROSITE-ProRule" id="PRU00277"/>
    </source>
</evidence>
<evidence type="ECO:0000256" key="2">
    <source>
        <dbReference type="ARBA" id="ARBA00004496"/>
    </source>
</evidence>
<comment type="function">
    <text evidence="8">Also involved in hydrogenase metallocenter assembly, probably by participating in the nickel insertion step. This function in hydrogenase biosynthesis requires chaperone activity and the presence of the metal-binding domain, but not PPIase activity.</text>
</comment>
<protein>
    <recommendedName>
        <fullName evidence="10">Peptidyl-prolyl cis-trans isomerase</fullName>
        <ecNumber evidence="10">5.2.1.8</ecNumber>
    </recommendedName>
</protein>
<keyword evidence="4" id="KW-0963">Cytoplasm</keyword>
<dbReference type="PANTHER" id="PTHR47861">
    <property type="entry name" value="FKBP-TYPE PEPTIDYL-PROLYL CIS-TRANS ISOMERASE SLYD"/>
    <property type="match status" value="1"/>
</dbReference>
<dbReference type="EC" id="5.2.1.8" evidence="10"/>
<dbReference type="GO" id="GO:0003755">
    <property type="term" value="F:peptidyl-prolyl cis-trans isomerase activity"/>
    <property type="evidence" value="ECO:0007669"/>
    <property type="project" value="UniProtKB-UniRule"/>
</dbReference>
<sequence length="179" mass="19252">MNIAKDTVVAFDYTLKDDNGEVLDTTEGAEPLEYIHGRNNLISGLEKELEGKNPGDELKDIVIPPAEAYGEYIPSLAAEVERANFPEDVEIEVDMQFEAEGPHGTQVVTVTKIDGDKITVDGNHPLAGKTLHFDVKILAVREATEEEKAKGLDNGCGCGCDHDDCGDDCGCGHGHCGCH</sequence>
<evidence type="ECO:0000256" key="1">
    <source>
        <dbReference type="ARBA" id="ARBA00000971"/>
    </source>
</evidence>
<dbReference type="PANTHER" id="PTHR47861:SF3">
    <property type="entry name" value="FKBP-TYPE PEPTIDYL-PROLYL CIS-TRANS ISOMERASE SLYD"/>
    <property type="match status" value="1"/>
</dbReference>
<dbReference type="GO" id="GO:0005737">
    <property type="term" value="C:cytoplasm"/>
    <property type="evidence" value="ECO:0007669"/>
    <property type="project" value="UniProtKB-SubCell"/>
</dbReference>
<feature type="domain" description="PPIase FKBP-type" evidence="11">
    <location>
        <begin position="6"/>
        <end position="101"/>
    </location>
</feature>
<dbReference type="EMBL" id="JADIMS010000029">
    <property type="protein sequence ID" value="MBO8449786.1"/>
    <property type="molecule type" value="Genomic_DNA"/>
</dbReference>
<evidence type="ECO:0000256" key="3">
    <source>
        <dbReference type="ARBA" id="ARBA00006577"/>
    </source>
</evidence>
<evidence type="ECO:0000313" key="13">
    <source>
        <dbReference type="Proteomes" id="UP000823616"/>
    </source>
</evidence>
<evidence type="ECO:0000256" key="5">
    <source>
        <dbReference type="ARBA" id="ARBA00023110"/>
    </source>
</evidence>
<evidence type="ECO:0000256" key="4">
    <source>
        <dbReference type="ARBA" id="ARBA00022490"/>
    </source>
</evidence>
<dbReference type="Proteomes" id="UP000823616">
    <property type="component" value="Unassembled WGS sequence"/>
</dbReference>
<dbReference type="InterPro" id="IPR046357">
    <property type="entry name" value="PPIase_dom_sf"/>
</dbReference>
<comment type="similarity">
    <text evidence="3 10">Belongs to the FKBP-type PPIase family.</text>
</comment>
<gene>
    <name evidence="12" type="ORF">IAA96_01620</name>
</gene>
<evidence type="ECO:0000313" key="12">
    <source>
        <dbReference type="EMBL" id="MBO8449786.1"/>
    </source>
</evidence>
<dbReference type="PROSITE" id="PS50059">
    <property type="entry name" value="FKBP_PPIASE"/>
    <property type="match status" value="1"/>
</dbReference>
<organism evidence="12 13">
    <name type="scientific">Candidatus Avitreponema avistercoris</name>
    <dbReference type="NCBI Taxonomy" id="2840705"/>
    <lineage>
        <taxon>Bacteria</taxon>
        <taxon>Pseudomonadati</taxon>
        <taxon>Spirochaetota</taxon>
        <taxon>Spirochaetia</taxon>
        <taxon>Spirochaetales</taxon>
        <taxon>Candidatus Avitreponema</taxon>
    </lineage>
</organism>
<comment type="catalytic activity">
    <reaction evidence="1 9 10">
        <text>[protein]-peptidylproline (omega=180) = [protein]-peptidylproline (omega=0)</text>
        <dbReference type="Rhea" id="RHEA:16237"/>
        <dbReference type="Rhea" id="RHEA-COMP:10747"/>
        <dbReference type="Rhea" id="RHEA-COMP:10748"/>
        <dbReference type="ChEBI" id="CHEBI:83833"/>
        <dbReference type="ChEBI" id="CHEBI:83834"/>
        <dbReference type="EC" id="5.2.1.8"/>
    </reaction>
</comment>
<reference evidence="12" key="2">
    <citation type="journal article" date="2021" name="PeerJ">
        <title>Extensive microbial diversity within the chicken gut microbiome revealed by metagenomics and culture.</title>
        <authorList>
            <person name="Gilroy R."/>
            <person name="Ravi A."/>
            <person name="Getino M."/>
            <person name="Pursley I."/>
            <person name="Horton D.L."/>
            <person name="Alikhan N.F."/>
            <person name="Baker D."/>
            <person name="Gharbi K."/>
            <person name="Hall N."/>
            <person name="Watson M."/>
            <person name="Adriaenssens E.M."/>
            <person name="Foster-Nyarko E."/>
            <person name="Jarju S."/>
            <person name="Secka A."/>
            <person name="Antonio M."/>
            <person name="Oren A."/>
            <person name="Chaudhuri R.R."/>
            <person name="La Ragione R."/>
            <person name="Hildebrand F."/>
            <person name="Pallen M.J."/>
        </authorList>
    </citation>
    <scope>NUCLEOTIDE SEQUENCE</scope>
    <source>
        <strain evidence="12">B3-4054</strain>
    </source>
</reference>
<keyword evidence="5 9" id="KW-0697">Rotamase</keyword>
<dbReference type="InterPro" id="IPR001179">
    <property type="entry name" value="PPIase_FKBP_dom"/>
</dbReference>
<evidence type="ECO:0000259" key="11">
    <source>
        <dbReference type="PROSITE" id="PS50059"/>
    </source>
</evidence>
<evidence type="ECO:0000256" key="10">
    <source>
        <dbReference type="RuleBase" id="RU003915"/>
    </source>
</evidence>
<reference evidence="12" key="1">
    <citation type="submission" date="2020-10" db="EMBL/GenBank/DDBJ databases">
        <authorList>
            <person name="Gilroy R."/>
        </authorList>
    </citation>
    <scope>NUCLEOTIDE SEQUENCE</scope>
    <source>
        <strain evidence="12">B3-4054</strain>
    </source>
</reference>
<keyword evidence="7 9" id="KW-0413">Isomerase</keyword>
<dbReference type="Gene3D" id="3.10.50.40">
    <property type="match status" value="1"/>
</dbReference>
<accession>A0A9D9ENG1</accession>
<evidence type="ECO:0000256" key="6">
    <source>
        <dbReference type="ARBA" id="ARBA00023186"/>
    </source>
</evidence>